<dbReference type="InParanoid" id="D8M2K5"/>
<accession>D8M2K5</accession>
<dbReference type="GeneID" id="24919521"/>
<dbReference type="EMBL" id="FN668649">
    <property type="protein sequence ID" value="CBK22294.2"/>
    <property type="molecule type" value="Genomic_DNA"/>
</dbReference>
<sequence length="65" mass="7337">MGCTQSNMISYAEITDEDRKLIPTLFREISSAHHSRGVSYWLASSFVKEGTVPFKIGVSYFCTDQ</sequence>
<dbReference type="RefSeq" id="XP_012896342.1">
    <property type="nucleotide sequence ID" value="XM_013040888.1"/>
</dbReference>
<evidence type="ECO:0000313" key="2">
    <source>
        <dbReference type="Proteomes" id="UP000008312"/>
    </source>
</evidence>
<dbReference type="AlphaFoldDB" id="D8M2K5"/>
<dbReference type="Proteomes" id="UP000008312">
    <property type="component" value="Unassembled WGS sequence"/>
</dbReference>
<reference evidence="1" key="1">
    <citation type="submission" date="2010-02" db="EMBL/GenBank/DDBJ databases">
        <title>Sequencing and annotation of the Blastocystis hominis genome.</title>
        <authorList>
            <person name="Wincker P."/>
        </authorList>
    </citation>
    <scope>NUCLEOTIDE SEQUENCE</scope>
    <source>
        <strain evidence="1">Singapore isolate B</strain>
    </source>
</reference>
<protein>
    <submittedName>
        <fullName evidence="1">Uncharacterized protein</fullName>
    </submittedName>
</protein>
<name>D8M2K5_BLAHO</name>
<keyword evidence="2" id="KW-1185">Reference proteome</keyword>
<proteinExistence type="predicted"/>
<gene>
    <name evidence="1" type="ORF">GSBLH_T00002344001</name>
</gene>
<evidence type="ECO:0000313" key="1">
    <source>
        <dbReference type="EMBL" id="CBK22294.2"/>
    </source>
</evidence>
<organism evidence="1">
    <name type="scientific">Blastocystis hominis</name>
    <dbReference type="NCBI Taxonomy" id="12968"/>
    <lineage>
        <taxon>Eukaryota</taxon>
        <taxon>Sar</taxon>
        <taxon>Stramenopiles</taxon>
        <taxon>Bigyra</taxon>
        <taxon>Opalozoa</taxon>
        <taxon>Opalinata</taxon>
        <taxon>Blastocystidae</taxon>
        <taxon>Blastocystis</taxon>
    </lineage>
</organism>